<dbReference type="AlphaFoldDB" id="A0A964T2E6"/>
<proteinExistence type="predicted"/>
<dbReference type="SMART" id="SM00849">
    <property type="entry name" value="Lactamase_B"/>
    <property type="match status" value="1"/>
</dbReference>
<accession>A0A964T2E6</accession>
<dbReference type="PANTHER" id="PTHR42663">
    <property type="entry name" value="HYDROLASE C777.06C-RELATED-RELATED"/>
    <property type="match status" value="1"/>
</dbReference>
<dbReference type="RefSeq" id="WP_161139577.1">
    <property type="nucleotide sequence ID" value="NZ_SPKJ01000011.1"/>
</dbReference>
<dbReference type="InterPro" id="IPR001279">
    <property type="entry name" value="Metallo-B-lactamas"/>
</dbReference>
<dbReference type="InterPro" id="IPR036866">
    <property type="entry name" value="RibonucZ/Hydroxyglut_hydro"/>
</dbReference>
<comment type="caution">
    <text evidence="2">The sequence shown here is derived from an EMBL/GenBank/DDBJ whole genome shotgun (WGS) entry which is preliminary data.</text>
</comment>
<dbReference type="CDD" id="cd16279">
    <property type="entry name" value="metallo-hydrolase-like_MBL-fold"/>
    <property type="match status" value="1"/>
</dbReference>
<dbReference type="Pfam" id="PF12706">
    <property type="entry name" value="Lactamase_B_2"/>
    <property type="match status" value="1"/>
</dbReference>
<sequence length="269" mass="30389">MPSVLKVTVLGCGSSPGVPRIGNHWGDCDPDEPRNRRRRCSVLLERIGPEGTTRVLVDTSPDLRDQAIDAEIGWIDAVLYTHAHADHIHGIDDLRGFFINMRRKVDIHADAPTLERLKEGFRYCFETPPGSDYPPILTAHLIDPDREIVVEGRGGPIRAMPVVQVHGRTRSLAFRVGGFAYSPDVNDLDDEAQYRLRDLDVWVVDALRYTSHPSHFSVDEALAWIERLKPKQAYLTHMHIDLDYNVLCGRLPAHVRPSYDGMSFELPLD</sequence>
<evidence type="ECO:0000313" key="3">
    <source>
        <dbReference type="Proteomes" id="UP000773614"/>
    </source>
</evidence>
<dbReference type="SUPFAM" id="SSF56281">
    <property type="entry name" value="Metallo-hydrolase/oxidoreductase"/>
    <property type="match status" value="1"/>
</dbReference>
<feature type="domain" description="Metallo-beta-lactamase" evidence="1">
    <location>
        <begin position="38"/>
        <end position="237"/>
    </location>
</feature>
<dbReference type="EMBL" id="SPKJ01000011">
    <property type="protein sequence ID" value="MYZ47231.1"/>
    <property type="molecule type" value="Genomic_DNA"/>
</dbReference>
<evidence type="ECO:0000313" key="2">
    <source>
        <dbReference type="EMBL" id="MYZ47231.1"/>
    </source>
</evidence>
<evidence type="ECO:0000259" key="1">
    <source>
        <dbReference type="SMART" id="SM00849"/>
    </source>
</evidence>
<dbReference type="PANTHER" id="PTHR42663:SF6">
    <property type="entry name" value="HYDROLASE C777.06C-RELATED"/>
    <property type="match status" value="1"/>
</dbReference>
<dbReference type="Proteomes" id="UP000773614">
    <property type="component" value="Unassembled WGS sequence"/>
</dbReference>
<keyword evidence="3" id="KW-1185">Reference proteome</keyword>
<reference evidence="2" key="1">
    <citation type="submission" date="2019-03" db="EMBL/GenBank/DDBJ databases">
        <title>Afifella sp. nov., isolated from activated sludge.</title>
        <authorList>
            <person name="Li Q."/>
            <person name="Liu Y."/>
        </authorList>
    </citation>
    <scope>NUCLEOTIDE SEQUENCE</scope>
    <source>
        <strain evidence="2">L72</strain>
    </source>
</reference>
<organism evidence="2 3">
    <name type="scientific">Propylenella binzhouense</name>
    <dbReference type="NCBI Taxonomy" id="2555902"/>
    <lineage>
        <taxon>Bacteria</taxon>
        <taxon>Pseudomonadati</taxon>
        <taxon>Pseudomonadota</taxon>
        <taxon>Alphaproteobacteria</taxon>
        <taxon>Hyphomicrobiales</taxon>
        <taxon>Propylenellaceae</taxon>
        <taxon>Propylenella</taxon>
    </lineage>
</organism>
<name>A0A964T2E6_9HYPH</name>
<gene>
    <name evidence="2" type="ORF">E4O86_05835</name>
</gene>
<dbReference type="Gene3D" id="3.60.15.10">
    <property type="entry name" value="Ribonuclease Z/Hydroxyacylglutathione hydrolase-like"/>
    <property type="match status" value="1"/>
</dbReference>
<dbReference type="OrthoDB" id="9781189at2"/>
<protein>
    <submittedName>
        <fullName evidence="2">MBL fold metallo-hydrolase</fullName>
    </submittedName>
</protein>